<dbReference type="EMBL" id="JABTTE010000002">
    <property type="protein sequence ID" value="NSL50597.1"/>
    <property type="molecule type" value="Genomic_DNA"/>
</dbReference>
<keyword evidence="6" id="KW-0808">Transferase</keyword>
<dbReference type="AlphaFoldDB" id="A0A8J8GBF4"/>
<feature type="domain" description="FAD synthetase" evidence="12">
    <location>
        <begin position="16"/>
        <end position="169"/>
    </location>
</feature>
<dbReference type="PANTHER" id="PTHR22749:SF6">
    <property type="entry name" value="RIBOFLAVIN KINASE"/>
    <property type="match status" value="1"/>
</dbReference>
<dbReference type="RefSeq" id="WP_173729795.1">
    <property type="nucleotide sequence ID" value="NZ_JABTTE010000002.1"/>
</dbReference>
<comment type="similarity">
    <text evidence="2">Belongs to the RibF family.</text>
</comment>
<evidence type="ECO:0000256" key="9">
    <source>
        <dbReference type="ARBA" id="ARBA00022827"/>
    </source>
</evidence>
<name>A0A8J8GBF4_9BACI</name>
<dbReference type="SUPFAM" id="SSF52374">
    <property type="entry name" value="Nucleotidylyl transferase"/>
    <property type="match status" value="1"/>
</dbReference>
<dbReference type="EC" id="2.7.7.2" evidence="3"/>
<gene>
    <name evidence="13" type="ORF">HR057_02325</name>
</gene>
<protein>
    <recommendedName>
        <fullName evidence="3">FAD synthase</fullName>
        <ecNumber evidence="3">2.7.7.2</ecNumber>
    </recommendedName>
</protein>
<dbReference type="NCBIfam" id="TIGR00125">
    <property type="entry name" value="cyt_tran_rel"/>
    <property type="match status" value="1"/>
</dbReference>
<dbReference type="FunFam" id="3.40.50.620:FF:000021">
    <property type="entry name" value="Riboflavin biosynthesis protein"/>
    <property type="match status" value="1"/>
</dbReference>
<comment type="caution">
    <text evidence="13">The sequence shown here is derived from an EMBL/GenBank/DDBJ whole genome shotgun (WGS) entry which is preliminary data.</text>
</comment>
<keyword evidence="4" id="KW-0285">Flavoprotein</keyword>
<dbReference type="PANTHER" id="PTHR22749">
    <property type="entry name" value="RIBOFLAVIN KINASE/FMN ADENYLYLTRANSFERASE"/>
    <property type="match status" value="1"/>
</dbReference>
<dbReference type="GO" id="GO:0009231">
    <property type="term" value="P:riboflavin biosynthetic process"/>
    <property type="evidence" value="ECO:0007669"/>
    <property type="project" value="InterPro"/>
</dbReference>
<evidence type="ECO:0000259" key="12">
    <source>
        <dbReference type="Pfam" id="PF06574"/>
    </source>
</evidence>
<dbReference type="Pfam" id="PF06574">
    <property type="entry name" value="FAD_syn"/>
    <property type="match status" value="1"/>
</dbReference>
<organism evidence="13 14">
    <name type="scientific">Calidifontibacillus erzurumensis</name>
    <dbReference type="NCBI Taxonomy" id="2741433"/>
    <lineage>
        <taxon>Bacteria</taxon>
        <taxon>Bacillati</taxon>
        <taxon>Bacillota</taxon>
        <taxon>Bacilli</taxon>
        <taxon>Bacillales</taxon>
        <taxon>Bacillaceae</taxon>
        <taxon>Calidifontibacillus/Schinkia group</taxon>
        <taxon>Calidifontibacillus</taxon>
    </lineage>
</organism>
<keyword evidence="5" id="KW-0288">FMN</keyword>
<evidence type="ECO:0000313" key="14">
    <source>
        <dbReference type="Proteomes" id="UP000625804"/>
    </source>
</evidence>
<keyword evidence="14" id="KW-1185">Reference proteome</keyword>
<dbReference type="GO" id="GO:0006747">
    <property type="term" value="P:FAD biosynthetic process"/>
    <property type="evidence" value="ECO:0007669"/>
    <property type="project" value="UniProtKB-UniPathway"/>
</dbReference>
<evidence type="ECO:0000256" key="5">
    <source>
        <dbReference type="ARBA" id="ARBA00022643"/>
    </source>
</evidence>
<sequence>METIFIEHANSKSQLKKDKPCVLALGFFDGVHLGHQKLIQTAKKIAEEKDATLAVMTFYPHPRQIVNKKKAPVKYLTPLHIKQEILRNMGVERLYVIKFDSDFALLSPDEFVNQYILQLGCIHIVTGFDYTYGYKGLGNTETLLQSGKDRFGVTVVNKISYNKEKISSTLIRELVQQGHLEQLPKYLGTYYKVYGIIYRSLLLNDGRQELIVKIDNDVLLPKDDHYQIQFTCNNLFYHGTIEKIIRGDNYSLLIVYIYEDFNLSVGNAVSIKWMKALGEENDILVKKENVFVG</sequence>
<evidence type="ECO:0000256" key="1">
    <source>
        <dbReference type="ARBA" id="ARBA00004726"/>
    </source>
</evidence>
<dbReference type="CDD" id="cd02064">
    <property type="entry name" value="FAD_synthetase_N"/>
    <property type="match status" value="1"/>
</dbReference>
<dbReference type="Proteomes" id="UP000625804">
    <property type="component" value="Unassembled WGS sequence"/>
</dbReference>
<accession>A0A8J8GBF4</accession>
<evidence type="ECO:0000256" key="6">
    <source>
        <dbReference type="ARBA" id="ARBA00022679"/>
    </source>
</evidence>
<keyword evidence="10" id="KW-0067">ATP-binding</keyword>
<proteinExistence type="inferred from homology"/>
<evidence type="ECO:0000256" key="2">
    <source>
        <dbReference type="ARBA" id="ARBA00010214"/>
    </source>
</evidence>
<dbReference type="UniPathway" id="UPA00277">
    <property type="reaction ID" value="UER00407"/>
</dbReference>
<dbReference type="InterPro" id="IPR004821">
    <property type="entry name" value="Cyt_trans-like"/>
</dbReference>
<evidence type="ECO:0000256" key="8">
    <source>
        <dbReference type="ARBA" id="ARBA00022741"/>
    </source>
</evidence>
<keyword evidence="8" id="KW-0547">Nucleotide-binding</keyword>
<dbReference type="GO" id="GO:0008531">
    <property type="term" value="F:riboflavin kinase activity"/>
    <property type="evidence" value="ECO:0007669"/>
    <property type="project" value="TreeGrafter"/>
</dbReference>
<comment type="catalytic activity">
    <reaction evidence="11">
        <text>FMN + ATP + H(+) = FAD + diphosphate</text>
        <dbReference type="Rhea" id="RHEA:17237"/>
        <dbReference type="ChEBI" id="CHEBI:15378"/>
        <dbReference type="ChEBI" id="CHEBI:30616"/>
        <dbReference type="ChEBI" id="CHEBI:33019"/>
        <dbReference type="ChEBI" id="CHEBI:57692"/>
        <dbReference type="ChEBI" id="CHEBI:58210"/>
        <dbReference type="EC" id="2.7.7.2"/>
    </reaction>
</comment>
<dbReference type="InterPro" id="IPR014729">
    <property type="entry name" value="Rossmann-like_a/b/a_fold"/>
</dbReference>
<keyword evidence="9" id="KW-0274">FAD</keyword>
<dbReference type="GO" id="GO:0003919">
    <property type="term" value="F:FMN adenylyltransferase activity"/>
    <property type="evidence" value="ECO:0007669"/>
    <property type="project" value="UniProtKB-EC"/>
</dbReference>
<evidence type="ECO:0000256" key="7">
    <source>
        <dbReference type="ARBA" id="ARBA00022695"/>
    </source>
</evidence>
<evidence type="ECO:0000256" key="4">
    <source>
        <dbReference type="ARBA" id="ARBA00022630"/>
    </source>
</evidence>
<evidence type="ECO:0000256" key="11">
    <source>
        <dbReference type="ARBA" id="ARBA00049494"/>
    </source>
</evidence>
<dbReference type="GO" id="GO:0005524">
    <property type="term" value="F:ATP binding"/>
    <property type="evidence" value="ECO:0007669"/>
    <property type="project" value="UniProtKB-KW"/>
</dbReference>
<comment type="pathway">
    <text evidence="1">Cofactor biosynthesis; FAD biosynthesis; FAD from FMN: step 1/1.</text>
</comment>
<dbReference type="GO" id="GO:0009398">
    <property type="term" value="P:FMN biosynthetic process"/>
    <property type="evidence" value="ECO:0007669"/>
    <property type="project" value="TreeGrafter"/>
</dbReference>
<reference evidence="13" key="1">
    <citation type="submission" date="2020-06" db="EMBL/GenBank/DDBJ databases">
        <title>A novel thermopfilic bacterium from Erzurum, Turkey.</title>
        <authorList>
            <person name="Adiguzel A."/>
            <person name="Ay H."/>
            <person name="Baltaci M.O."/>
        </authorList>
    </citation>
    <scope>NUCLEOTIDE SEQUENCE</scope>
    <source>
        <strain evidence="13">P2</strain>
    </source>
</reference>
<keyword evidence="7" id="KW-0548">Nucleotidyltransferase</keyword>
<dbReference type="Gene3D" id="3.40.50.620">
    <property type="entry name" value="HUPs"/>
    <property type="match status" value="1"/>
</dbReference>
<evidence type="ECO:0000256" key="10">
    <source>
        <dbReference type="ARBA" id="ARBA00022840"/>
    </source>
</evidence>
<evidence type="ECO:0000256" key="3">
    <source>
        <dbReference type="ARBA" id="ARBA00012393"/>
    </source>
</evidence>
<dbReference type="InterPro" id="IPR015864">
    <property type="entry name" value="FAD_synthase"/>
</dbReference>
<evidence type="ECO:0000313" key="13">
    <source>
        <dbReference type="EMBL" id="NSL50597.1"/>
    </source>
</evidence>
<dbReference type="InterPro" id="IPR023468">
    <property type="entry name" value="Riboflavin_kinase"/>
</dbReference>